<dbReference type="Proteomes" id="UP000321947">
    <property type="component" value="Unassembled WGS sequence"/>
</dbReference>
<dbReference type="AlphaFoldDB" id="A0A5D3E4M8"/>
<proteinExistence type="predicted"/>
<evidence type="ECO:0000313" key="2">
    <source>
        <dbReference type="Proteomes" id="UP000321947"/>
    </source>
</evidence>
<name>A0A5D3E4M8_CUCMM</name>
<dbReference type="EMBL" id="SSTD01000141">
    <property type="protein sequence ID" value="TYK31063.1"/>
    <property type="molecule type" value="Genomic_DNA"/>
</dbReference>
<gene>
    <name evidence="1" type="ORF">E5676_scaffold455G003210</name>
</gene>
<accession>A0A5D3E4M8</accession>
<reference evidence="1 2" key="1">
    <citation type="submission" date="2019-08" db="EMBL/GenBank/DDBJ databases">
        <title>Draft genome sequences of two oriental melons (Cucumis melo L. var makuwa).</title>
        <authorList>
            <person name="Kwon S.-Y."/>
        </authorList>
    </citation>
    <scope>NUCLEOTIDE SEQUENCE [LARGE SCALE GENOMIC DNA]</scope>
    <source>
        <strain evidence="2">cv. Chang Bougi</strain>
        <tissue evidence="1">Leaf</tissue>
    </source>
</reference>
<evidence type="ECO:0000313" key="1">
    <source>
        <dbReference type="EMBL" id="TYK31063.1"/>
    </source>
</evidence>
<sequence length="198" mass="22189">MLSLTYNVYKWSNLKLVDKIVEFWSKSLSAGHEGKSYVNLLQPTAPPPPLHPFLFRSRTRPSFVSVSVVVDFTTPAYNHYGRPIFDPPLCLTYWSKTWSSLSFLKGIRELTLKFLGSAAGLFGDSSLYSSSMTVGCSLCAIICNELLTDRHQCPDVLCIVVMLVGYVVNWNCMSMDYKVLMLGKGTARGRPTRDKKDA</sequence>
<protein>
    <recommendedName>
        <fullName evidence="3">Ty3-gypsy retrotransposon protein</fullName>
    </recommendedName>
</protein>
<organism evidence="1 2">
    <name type="scientific">Cucumis melo var. makuwa</name>
    <name type="common">Oriental melon</name>
    <dbReference type="NCBI Taxonomy" id="1194695"/>
    <lineage>
        <taxon>Eukaryota</taxon>
        <taxon>Viridiplantae</taxon>
        <taxon>Streptophyta</taxon>
        <taxon>Embryophyta</taxon>
        <taxon>Tracheophyta</taxon>
        <taxon>Spermatophyta</taxon>
        <taxon>Magnoliopsida</taxon>
        <taxon>eudicotyledons</taxon>
        <taxon>Gunneridae</taxon>
        <taxon>Pentapetalae</taxon>
        <taxon>rosids</taxon>
        <taxon>fabids</taxon>
        <taxon>Cucurbitales</taxon>
        <taxon>Cucurbitaceae</taxon>
        <taxon>Benincaseae</taxon>
        <taxon>Cucumis</taxon>
    </lineage>
</organism>
<evidence type="ECO:0008006" key="3">
    <source>
        <dbReference type="Google" id="ProtNLM"/>
    </source>
</evidence>
<comment type="caution">
    <text evidence="1">The sequence shown here is derived from an EMBL/GenBank/DDBJ whole genome shotgun (WGS) entry which is preliminary data.</text>
</comment>